<organism evidence="3 4">
    <name type="scientific">Rosa chinensis</name>
    <name type="common">China rose</name>
    <dbReference type="NCBI Taxonomy" id="74649"/>
    <lineage>
        <taxon>Eukaryota</taxon>
        <taxon>Viridiplantae</taxon>
        <taxon>Streptophyta</taxon>
        <taxon>Embryophyta</taxon>
        <taxon>Tracheophyta</taxon>
        <taxon>Spermatophyta</taxon>
        <taxon>Magnoliopsida</taxon>
        <taxon>eudicotyledons</taxon>
        <taxon>Gunneridae</taxon>
        <taxon>Pentapetalae</taxon>
        <taxon>rosids</taxon>
        <taxon>fabids</taxon>
        <taxon>Rosales</taxon>
        <taxon>Rosaceae</taxon>
        <taxon>Rosoideae</taxon>
        <taxon>Rosoideae incertae sedis</taxon>
        <taxon>Rosa</taxon>
    </lineage>
</organism>
<dbReference type="PANTHER" id="PTHR45023">
    <property type="match status" value="1"/>
</dbReference>
<name>A0A2P6PQN7_ROSCH</name>
<evidence type="ECO:0000313" key="3">
    <source>
        <dbReference type="EMBL" id="PRQ24243.1"/>
    </source>
</evidence>
<dbReference type="PANTHER" id="PTHR45023:SF4">
    <property type="entry name" value="GLYCINE-RICH PROTEIN-RELATED"/>
    <property type="match status" value="1"/>
</dbReference>
<evidence type="ECO:0000313" key="4">
    <source>
        <dbReference type="Proteomes" id="UP000238479"/>
    </source>
</evidence>
<dbReference type="EC" id="2.5.1.18" evidence="3"/>
<gene>
    <name evidence="3" type="ORF">RchiOBHm_Chr6g0270241</name>
</gene>
<accession>A0A2P6PQN7</accession>
<keyword evidence="3" id="KW-0808">Transferase</keyword>
<dbReference type="EMBL" id="PDCK01000044">
    <property type="protein sequence ID" value="PRQ24243.1"/>
    <property type="molecule type" value="Genomic_DNA"/>
</dbReference>
<sequence>MLTQWWGKIKKVVNKFSGCFAAINERHESGKTEQDKIADAKKMFEAQEKIRFNLDHAWILLRHQPKWIQLMQELDIKKSKPRSKSSITNISSSSTTSTHIDIEEGTNTCFPMSRPPGKKAEKRKLKETTDQLVQIQKLHQEKKERDEKNWRL</sequence>
<dbReference type="Gramene" id="PRQ24243">
    <property type="protein sequence ID" value="PRQ24243"/>
    <property type="gene ID" value="RchiOBHm_Chr6g0270241"/>
</dbReference>
<dbReference type="GO" id="GO:0004364">
    <property type="term" value="F:glutathione transferase activity"/>
    <property type="evidence" value="ECO:0007669"/>
    <property type="project" value="UniProtKB-EC"/>
</dbReference>
<evidence type="ECO:0000256" key="1">
    <source>
        <dbReference type="SAM" id="MobiDB-lite"/>
    </source>
</evidence>
<evidence type="ECO:0000259" key="2">
    <source>
        <dbReference type="Pfam" id="PF14303"/>
    </source>
</evidence>
<dbReference type="InterPro" id="IPR029466">
    <property type="entry name" value="NAM-associated_C"/>
</dbReference>
<dbReference type="STRING" id="74649.A0A2P6PQN7"/>
<keyword evidence="4" id="KW-1185">Reference proteome</keyword>
<feature type="region of interest" description="Disordered" evidence="1">
    <location>
        <begin position="81"/>
        <end position="128"/>
    </location>
</feature>
<protein>
    <submittedName>
        <fullName evidence="3">Putative glutathione transferase</fullName>
        <ecNumber evidence="3">2.5.1.18</ecNumber>
    </submittedName>
</protein>
<proteinExistence type="predicted"/>
<reference evidence="3 4" key="1">
    <citation type="journal article" date="2018" name="Nat. Genet.">
        <title>The Rosa genome provides new insights in the design of modern roses.</title>
        <authorList>
            <person name="Bendahmane M."/>
        </authorList>
    </citation>
    <scope>NUCLEOTIDE SEQUENCE [LARGE SCALE GENOMIC DNA]</scope>
    <source>
        <strain evidence="4">cv. Old Blush</strain>
    </source>
</reference>
<comment type="caution">
    <text evidence="3">The sequence shown here is derived from an EMBL/GenBank/DDBJ whole genome shotgun (WGS) entry which is preliminary data.</text>
</comment>
<feature type="compositionally biased region" description="Low complexity" evidence="1">
    <location>
        <begin position="84"/>
        <end position="99"/>
    </location>
</feature>
<dbReference type="Proteomes" id="UP000238479">
    <property type="component" value="Chromosome 6"/>
</dbReference>
<dbReference type="Pfam" id="PF14303">
    <property type="entry name" value="NAM-associated"/>
    <property type="match status" value="1"/>
</dbReference>
<feature type="domain" description="No apical meristem-associated C-terminal" evidence="2">
    <location>
        <begin position="52"/>
        <end position="147"/>
    </location>
</feature>
<dbReference type="OMA" id="DHAWILL"/>
<dbReference type="AlphaFoldDB" id="A0A2P6PQN7"/>